<name>A0A250XN67_9CHLO</name>
<evidence type="ECO:0000256" key="1">
    <source>
        <dbReference type="SAM" id="MobiDB-lite"/>
    </source>
</evidence>
<reference evidence="2 3" key="1">
    <citation type="submission" date="2017-08" db="EMBL/GenBank/DDBJ databases">
        <title>Acidophilic green algal genome provides insights into adaptation to an acidic environment.</title>
        <authorList>
            <person name="Hirooka S."/>
            <person name="Hirose Y."/>
            <person name="Kanesaki Y."/>
            <person name="Higuchi S."/>
            <person name="Fujiwara T."/>
            <person name="Onuma R."/>
            <person name="Era A."/>
            <person name="Ohbayashi R."/>
            <person name="Uzuka A."/>
            <person name="Nozaki H."/>
            <person name="Yoshikawa H."/>
            <person name="Miyagishima S.Y."/>
        </authorList>
    </citation>
    <scope>NUCLEOTIDE SEQUENCE [LARGE SCALE GENOMIC DNA]</scope>
    <source>
        <strain evidence="2 3">NIES-2499</strain>
    </source>
</reference>
<feature type="region of interest" description="Disordered" evidence="1">
    <location>
        <begin position="35"/>
        <end position="101"/>
    </location>
</feature>
<sequence length="381" mass="38405">MIGAVPIAPSYAAVALVGCVATLLHAGICGRRVSGGSAMTGKQYDPENAENDAEKQDQEAIQEGNAASHTDHTGPSQHNLEGATDAKDDEGTQADTNAETPDQEAIIQEGNAASHTAPVHAATYPEGATDAKDDEGNETKEAGKTQADTNAENAVQDPAAIAYIVDGSQNGIIGDIPLVSNVAEVSLVSTQSNVVLGASGNSNAVVISGSNVTINAQLNVLGDLNTVTTTNLRVDDKVLVVAAGSDSGALSSGAGIVLSDPTEVGTPAERSLVWSLGAVGSYDSSNTTGPGGTSNGASWTFRGGALTLASYVAAGTGGYGNPAMQPARDVRFGLRVNQLDELEVFRTVQAVGAASTSVKRVAAFGGSTGNGVVLPTSTARW</sequence>
<protein>
    <submittedName>
        <fullName evidence="2">Uncharacterized protein</fullName>
    </submittedName>
</protein>
<gene>
    <name evidence="2" type="ORF">CEUSTIGMA_g11928.t1</name>
</gene>
<dbReference type="Proteomes" id="UP000232323">
    <property type="component" value="Unassembled WGS sequence"/>
</dbReference>
<accession>A0A250XN67</accession>
<comment type="caution">
    <text evidence="2">The sequence shown here is derived from an EMBL/GenBank/DDBJ whole genome shotgun (WGS) entry which is preliminary data.</text>
</comment>
<evidence type="ECO:0000313" key="2">
    <source>
        <dbReference type="EMBL" id="GAX84508.1"/>
    </source>
</evidence>
<evidence type="ECO:0000313" key="3">
    <source>
        <dbReference type="Proteomes" id="UP000232323"/>
    </source>
</evidence>
<proteinExistence type="predicted"/>
<dbReference type="EMBL" id="BEGY01000127">
    <property type="protein sequence ID" value="GAX84508.1"/>
    <property type="molecule type" value="Genomic_DNA"/>
</dbReference>
<organism evidence="2 3">
    <name type="scientific">Chlamydomonas eustigma</name>
    <dbReference type="NCBI Taxonomy" id="1157962"/>
    <lineage>
        <taxon>Eukaryota</taxon>
        <taxon>Viridiplantae</taxon>
        <taxon>Chlorophyta</taxon>
        <taxon>core chlorophytes</taxon>
        <taxon>Chlorophyceae</taxon>
        <taxon>CS clade</taxon>
        <taxon>Chlamydomonadales</taxon>
        <taxon>Chlamydomonadaceae</taxon>
        <taxon>Chlamydomonas</taxon>
    </lineage>
</organism>
<dbReference type="AlphaFoldDB" id="A0A250XN67"/>
<feature type="compositionally biased region" description="Polar residues" evidence="1">
    <location>
        <begin position="65"/>
        <end position="79"/>
    </location>
</feature>
<feature type="region of interest" description="Disordered" evidence="1">
    <location>
        <begin position="126"/>
        <end position="153"/>
    </location>
</feature>
<keyword evidence="3" id="KW-1185">Reference proteome</keyword>